<sequence>MTRHPSIQSLPLPGTVVEYLQGNEPHLAWVEEASGDKLRLYTLTRREVKLAGARLLPWLGPRHEGAFNREGILEKLKEHAARRETLRAGLDPLEIWELAQGEVSQNSAAWFAGLAFEQPDVDQVAAMGRALLSVKTHFKFQPPNFEVYPAETVERRLAEQEAARERELVVTAGHVFFQELWAGWSSGRRKDPARLEAQLDPSAAQRLKDLLRAIMADAESQEHGPLWQQLRKGLPEHPAQALILAQEWGIVGPNHNVLLDQAGYDEGDAWSEAFAGEIEALGRDFQARREPPLDTPFLSIDSPTTRDIDDAFHVERLPDGWRVRMALARPTLSWDFESPLGRAVARRASSLYLPEGDSHMLPEALGCGLYSLKAGEDRPALLLDWELDPQGGARSFTPSLGWVRVAANLTYEDVEAALARGDAPPEAAAARDLAALLRGARVERGAVVIDRPEPRIELSGHPGPAHVEIGPGKDYPEAQLAVSELMILANASMAAWAGERGVALFHRVQDVTLPAGYAGVWTDPVDMHRVVKQLCGASLEARPGRHASLAAEAYAPVTSPLRRMADFVNLAQVESFLSAGAPRLTREALQESLGPLAARLDAVAMVQRGRPRYWKLAHLQQVGREREFEAVALEECGHLTALSLTTLQMYTRVPRDMLGGPFQAGQRFRARVGKVDPLTGEFRVLSLREADEKPEAGEWPPKVD</sequence>
<evidence type="ECO:0000313" key="3">
    <source>
        <dbReference type="Proteomes" id="UP000494245"/>
    </source>
</evidence>
<dbReference type="EC" id="3.1.13.1" evidence="2"/>
<dbReference type="InterPro" id="IPR001900">
    <property type="entry name" value="RNase_II/R"/>
</dbReference>
<comment type="caution">
    <text evidence="2">The sequence shown here is derived from an EMBL/GenBank/DDBJ whole genome shotgun (WGS) entry which is preliminary data.</text>
</comment>
<reference evidence="2 3" key="1">
    <citation type="submission" date="2020-04" db="EMBL/GenBank/DDBJ databases">
        <authorList>
            <consortium name="Desulfovibrio sp. FSS-1 genome sequencing consortium"/>
            <person name="Shimoshige H."/>
            <person name="Kobayashi H."/>
            <person name="Maekawa T."/>
        </authorList>
    </citation>
    <scope>NUCLEOTIDE SEQUENCE [LARGE SCALE GENOMIC DNA]</scope>
    <source>
        <strain evidence="2 3">SIID29052-01</strain>
    </source>
</reference>
<protein>
    <submittedName>
        <fullName evidence="2">Ribonuclease R</fullName>
        <ecNumber evidence="2">3.1.13.1</ecNumber>
    </submittedName>
</protein>
<keyword evidence="3" id="KW-1185">Reference proteome</keyword>
<dbReference type="GO" id="GO:0008859">
    <property type="term" value="F:exoribonuclease II activity"/>
    <property type="evidence" value="ECO:0007669"/>
    <property type="project" value="UniProtKB-EC"/>
</dbReference>
<organism evidence="2 3">
    <name type="scientific">Fundidesulfovibrio magnetotacticus</name>
    <dbReference type="NCBI Taxonomy" id="2730080"/>
    <lineage>
        <taxon>Bacteria</taxon>
        <taxon>Pseudomonadati</taxon>
        <taxon>Thermodesulfobacteriota</taxon>
        <taxon>Desulfovibrionia</taxon>
        <taxon>Desulfovibrionales</taxon>
        <taxon>Desulfovibrionaceae</taxon>
        <taxon>Fundidesulfovibrio</taxon>
    </lineage>
</organism>
<dbReference type="RefSeq" id="WP_235956955.1">
    <property type="nucleotide sequence ID" value="NZ_BLTE01000012.1"/>
</dbReference>
<dbReference type="GO" id="GO:0006402">
    <property type="term" value="P:mRNA catabolic process"/>
    <property type="evidence" value="ECO:0007669"/>
    <property type="project" value="TreeGrafter"/>
</dbReference>
<dbReference type="AlphaFoldDB" id="A0A6V8LYC2"/>
<gene>
    <name evidence="2" type="primary">rnr_1</name>
    <name evidence="2" type="ORF">NNJEOMEG_02654</name>
</gene>
<evidence type="ECO:0000313" key="2">
    <source>
        <dbReference type="EMBL" id="GFK94806.1"/>
    </source>
</evidence>
<feature type="domain" description="RNB" evidence="1">
    <location>
        <begin position="289"/>
        <end position="579"/>
    </location>
</feature>
<accession>A0A6V8LYC2</accession>
<dbReference type="GO" id="GO:0000932">
    <property type="term" value="C:P-body"/>
    <property type="evidence" value="ECO:0007669"/>
    <property type="project" value="TreeGrafter"/>
</dbReference>
<dbReference type="InterPro" id="IPR050180">
    <property type="entry name" value="RNR_Ribonuclease"/>
</dbReference>
<dbReference type="Pfam" id="PF00773">
    <property type="entry name" value="RNB"/>
    <property type="match status" value="1"/>
</dbReference>
<evidence type="ECO:0000259" key="1">
    <source>
        <dbReference type="SMART" id="SM00955"/>
    </source>
</evidence>
<reference evidence="2 3" key="2">
    <citation type="submission" date="2020-05" db="EMBL/GenBank/DDBJ databases">
        <title>Draft genome sequence of Desulfovibrio sp. strainFSS-1.</title>
        <authorList>
            <person name="Shimoshige H."/>
            <person name="Kobayashi H."/>
            <person name="Maekawa T."/>
        </authorList>
    </citation>
    <scope>NUCLEOTIDE SEQUENCE [LARGE SCALE GENOMIC DNA]</scope>
    <source>
        <strain evidence="2 3">SIID29052-01</strain>
    </source>
</reference>
<proteinExistence type="predicted"/>
<dbReference type="InterPro" id="IPR012340">
    <property type="entry name" value="NA-bd_OB-fold"/>
</dbReference>
<dbReference type="EMBL" id="BLTE01000012">
    <property type="protein sequence ID" value="GFK94806.1"/>
    <property type="molecule type" value="Genomic_DNA"/>
</dbReference>
<dbReference type="PANTHER" id="PTHR23355:SF42">
    <property type="entry name" value="RIBONUCLEASE II, CHLOROPLASTIC_MITOCHONDRIAL"/>
    <property type="match status" value="1"/>
</dbReference>
<dbReference type="SUPFAM" id="SSF50249">
    <property type="entry name" value="Nucleic acid-binding proteins"/>
    <property type="match status" value="1"/>
</dbReference>
<name>A0A6V8LYC2_9BACT</name>
<dbReference type="GO" id="GO:0003723">
    <property type="term" value="F:RNA binding"/>
    <property type="evidence" value="ECO:0007669"/>
    <property type="project" value="InterPro"/>
</dbReference>
<dbReference type="PANTHER" id="PTHR23355">
    <property type="entry name" value="RIBONUCLEASE"/>
    <property type="match status" value="1"/>
</dbReference>
<dbReference type="SMART" id="SM00955">
    <property type="entry name" value="RNB"/>
    <property type="match status" value="1"/>
</dbReference>
<keyword evidence="2" id="KW-0378">Hydrolase</keyword>
<dbReference type="Proteomes" id="UP000494245">
    <property type="component" value="Unassembled WGS sequence"/>
</dbReference>